<accession>A0A2M8QFF5</accession>
<reference evidence="2 3" key="1">
    <citation type="submission" date="2017-11" db="EMBL/GenBank/DDBJ databases">
        <title>Evolution of Phototrophy in the Chloroflexi Phylum Driven by Horizontal Gene Transfer.</title>
        <authorList>
            <person name="Ward L.M."/>
            <person name="Hemp J."/>
            <person name="Shih P.M."/>
            <person name="Mcglynn S.E."/>
            <person name="Fischer W."/>
        </authorList>
    </citation>
    <scope>NUCLEOTIDE SEQUENCE [LARGE SCALE GENOMIC DNA]</scope>
    <source>
        <strain evidence="2">JP3_7</strain>
    </source>
</reference>
<feature type="transmembrane region" description="Helical" evidence="1">
    <location>
        <begin position="146"/>
        <end position="165"/>
    </location>
</feature>
<dbReference type="PROSITE" id="PS51257">
    <property type="entry name" value="PROKAR_LIPOPROTEIN"/>
    <property type="match status" value="1"/>
</dbReference>
<keyword evidence="1" id="KW-1133">Transmembrane helix</keyword>
<dbReference type="Pfam" id="PF07187">
    <property type="entry name" value="DUF1405"/>
    <property type="match status" value="1"/>
</dbReference>
<proteinExistence type="predicted"/>
<dbReference type="EMBL" id="PGTN01000012">
    <property type="protein sequence ID" value="PJF48540.1"/>
    <property type="molecule type" value="Genomic_DNA"/>
</dbReference>
<sequence>MRWIRTLSDWVICTPALAWSAFGACVFAFVFGTVGWYGSFFGEVNAPLWAYPFIPDCPLAALMFGIAFILMHLNRTSNLLNQLAAVFCIKYGVWTMSFWALYWARTGNVELSGVFSGPVMFVTHLGLTIMGLLLLQYARPGVRDSLLAFGWFVLSDIVDYAPIAPGRLGGYGYYPPLPWINGDPAALTPAMMWNAIVMTWLANGLLLIRALAHRHKVAEQPAPARASAR</sequence>
<evidence type="ECO:0000313" key="3">
    <source>
        <dbReference type="Proteomes" id="UP000230790"/>
    </source>
</evidence>
<evidence type="ECO:0000313" key="2">
    <source>
        <dbReference type="EMBL" id="PJF48540.1"/>
    </source>
</evidence>
<dbReference type="PANTHER" id="PTHR40042">
    <property type="entry name" value="HYPOTHETICAL MEMBRANE SPANNING PROTEIN"/>
    <property type="match status" value="1"/>
</dbReference>
<gene>
    <name evidence="2" type="ORF">CUN48_03140</name>
</gene>
<evidence type="ECO:0000256" key="1">
    <source>
        <dbReference type="SAM" id="Phobius"/>
    </source>
</evidence>
<dbReference type="Proteomes" id="UP000230790">
    <property type="component" value="Unassembled WGS sequence"/>
</dbReference>
<evidence type="ECO:0008006" key="4">
    <source>
        <dbReference type="Google" id="ProtNLM"/>
    </source>
</evidence>
<name>A0A2M8QFF5_9CHLR</name>
<feature type="transmembrane region" description="Helical" evidence="1">
    <location>
        <begin position="12"/>
        <end position="37"/>
    </location>
</feature>
<feature type="transmembrane region" description="Helical" evidence="1">
    <location>
        <begin position="83"/>
        <end position="102"/>
    </location>
</feature>
<organism evidence="2 3">
    <name type="scientific">Candidatus Thermofonsia Clade 3 bacterium</name>
    <dbReference type="NCBI Taxonomy" id="2364212"/>
    <lineage>
        <taxon>Bacteria</taxon>
        <taxon>Bacillati</taxon>
        <taxon>Chloroflexota</taxon>
        <taxon>Candidatus Thermofontia</taxon>
        <taxon>Candidatus Thermofonsia Clade 3</taxon>
    </lineage>
</organism>
<feature type="transmembrane region" description="Helical" evidence="1">
    <location>
        <begin position="185"/>
        <end position="208"/>
    </location>
</feature>
<keyword evidence="1" id="KW-0812">Transmembrane</keyword>
<feature type="transmembrane region" description="Helical" evidence="1">
    <location>
        <begin position="114"/>
        <end position="134"/>
    </location>
</feature>
<keyword evidence="1" id="KW-0472">Membrane</keyword>
<protein>
    <recommendedName>
        <fullName evidence="4">DUF1405 domain-containing protein</fullName>
    </recommendedName>
</protein>
<feature type="transmembrane region" description="Helical" evidence="1">
    <location>
        <begin position="49"/>
        <end position="71"/>
    </location>
</feature>
<dbReference type="AlphaFoldDB" id="A0A2M8QFF5"/>
<dbReference type="InterPro" id="IPR009845">
    <property type="entry name" value="DUF1405"/>
</dbReference>
<comment type="caution">
    <text evidence="2">The sequence shown here is derived from an EMBL/GenBank/DDBJ whole genome shotgun (WGS) entry which is preliminary data.</text>
</comment>
<dbReference type="PANTHER" id="PTHR40042:SF1">
    <property type="entry name" value="DUF1405 DOMAIN-CONTAINING PROTEIN"/>
    <property type="match status" value="1"/>
</dbReference>